<dbReference type="PATRIC" id="fig|80852.17.peg.1897"/>
<protein>
    <recommendedName>
        <fullName evidence="3">Acyl carrier protein</fullName>
    </recommendedName>
</protein>
<dbReference type="SUPFAM" id="SSF47336">
    <property type="entry name" value="ACP-like"/>
    <property type="match status" value="1"/>
</dbReference>
<dbReference type="AlphaFoldDB" id="A0A090IM20"/>
<dbReference type="Gene3D" id="1.10.1200.10">
    <property type="entry name" value="ACP-like"/>
    <property type="match status" value="1"/>
</dbReference>
<dbReference type="HOGENOM" id="CLU_108696_14_2_6"/>
<dbReference type="RefSeq" id="WP_045102501.1">
    <property type="nucleotide sequence ID" value="NZ_LN554846.1"/>
</dbReference>
<sequence>MKGSLDTEFKIKLKNMILEECDREEIAADELADDVELFSDESGLELDSVDGLQISMLLQRHFNLRLVDPKEFRRIVTTINHLADHLQPE</sequence>
<name>A0A090IM20_9GAMM</name>
<evidence type="ECO:0000313" key="2">
    <source>
        <dbReference type="Proteomes" id="UP000032427"/>
    </source>
</evidence>
<organism evidence="1 2">
    <name type="scientific">Aliivibrio wodanis</name>
    <dbReference type="NCBI Taxonomy" id="80852"/>
    <lineage>
        <taxon>Bacteria</taxon>
        <taxon>Pseudomonadati</taxon>
        <taxon>Pseudomonadota</taxon>
        <taxon>Gammaproteobacteria</taxon>
        <taxon>Vibrionales</taxon>
        <taxon>Vibrionaceae</taxon>
        <taxon>Aliivibrio</taxon>
    </lineage>
</organism>
<dbReference type="InterPro" id="IPR036736">
    <property type="entry name" value="ACP-like_sf"/>
</dbReference>
<dbReference type="EMBL" id="LN554846">
    <property type="protein sequence ID" value="CED71901.1"/>
    <property type="molecule type" value="Genomic_DNA"/>
</dbReference>
<dbReference type="Proteomes" id="UP000032427">
    <property type="component" value="Chromosome 1"/>
</dbReference>
<dbReference type="GeneID" id="28541412"/>
<accession>A0A090IM20</accession>
<reference evidence="2" key="1">
    <citation type="submission" date="2014-09" db="EMBL/GenBank/DDBJ databases">
        <authorList>
            <person name="Hjerde E."/>
        </authorList>
    </citation>
    <scope>NUCLEOTIDE SEQUENCE [LARGE SCALE GENOMIC DNA]</scope>
    <source>
        <strain evidence="2">06/09/139</strain>
    </source>
</reference>
<dbReference type="OrthoDB" id="5432342at2"/>
<dbReference type="STRING" id="80852.AWOD_I_1836"/>
<keyword evidence="2" id="KW-1185">Reference proteome</keyword>
<evidence type="ECO:0000313" key="1">
    <source>
        <dbReference type="EMBL" id="CED71901.1"/>
    </source>
</evidence>
<gene>
    <name evidence="1" type="ORF">AWOD_I_1836</name>
</gene>
<proteinExistence type="predicted"/>
<evidence type="ECO:0008006" key="3">
    <source>
        <dbReference type="Google" id="ProtNLM"/>
    </source>
</evidence>
<dbReference type="KEGG" id="awd:AWOD_I_1836"/>